<protein>
    <submittedName>
        <fullName evidence="4">UbiD family decarboxylase</fullName>
    </submittedName>
</protein>
<feature type="region of interest" description="Disordered" evidence="1">
    <location>
        <begin position="164"/>
        <end position="183"/>
    </location>
</feature>
<dbReference type="InterPro" id="IPR002830">
    <property type="entry name" value="UbiD"/>
</dbReference>
<evidence type="ECO:0000313" key="5">
    <source>
        <dbReference type="Proteomes" id="UP000567293"/>
    </source>
</evidence>
<dbReference type="InterPro" id="IPR049383">
    <property type="entry name" value="UbiD-like_N"/>
</dbReference>
<dbReference type="GO" id="GO:0005829">
    <property type="term" value="C:cytosol"/>
    <property type="evidence" value="ECO:0007669"/>
    <property type="project" value="TreeGrafter"/>
</dbReference>
<keyword evidence="5" id="KW-1185">Reference proteome</keyword>
<evidence type="ECO:0000259" key="3">
    <source>
        <dbReference type="Pfam" id="PF20695"/>
    </source>
</evidence>
<proteinExistence type="predicted"/>
<dbReference type="GO" id="GO:0006744">
    <property type="term" value="P:ubiquinone biosynthetic process"/>
    <property type="evidence" value="ECO:0007669"/>
    <property type="project" value="TreeGrafter"/>
</dbReference>
<reference evidence="4" key="1">
    <citation type="submission" date="2020-06" db="EMBL/GenBank/DDBJ databases">
        <title>Legume-microbial interactions unlock mineral nutrients during tropical forest succession.</title>
        <authorList>
            <person name="Epihov D.Z."/>
        </authorList>
    </citation>
    <scope>NUCLEOTIDE SEQUENCE [LARGE SCALE GENOMIC DNA]</scope>
    <source>
        <strain evidence="4">Pan2503</strain>
    </source>
</reference>
<dbReference type="SUPFAM" id="SSF50475">
    <property type="entry name" value="FMN-binding split barrel"/>
    <property type="match status" value="1"/>
</dbReference>
<evidence type="ECO:0000259" key="2">
    <source>
        <dbReference type="Pfam" id="PF01977"/>
    </source>
</evidence>
<feature type="domain" description="3-octaprenyl-4-hydroxybenzoate carboxy-lyase-like N-terminal" evidence="3">
    <location>
        <begin position="11"/>
        <end position="92"/>
    </location>
</feature>
<dbReference type="Proteomes" id="UP000567293">
    <property type="component" value="Unassembled WGS sequence"/>
</dbReference>
<evidence type="ECO:0000313" key="4">
    <source>
        <dbReference type="EMBL" id="MBA0088087.1"/>
    </source>
</evidence>
<feature type="domain" description="3-octaprenyl-4-hydroxybenzoate carboxy-lyase-like Rift-related" evidence="2">
    <location>
        <begin position="102"/>
        <end position="183"/>
    </location>
</feature>
<organism evidence="4 5">
    <name type="scientific">Candidatus Acidiferrum panamense</name>
    <dbReference type="NCBI Taxonomy" id="2741543"/>
    <lineage>
        <taxon>Bacteria</taxon>
        <taxon>Pseudomonadati</taxon>
        <taxon>Acidobacteriota</taxon>
        <taxon>Terriglobia</taxon>
        <taxon>Candidatus Acidiferrales</taxon>
        <taxon>Candidatus Acidiferrum</taxon>
    </lineage>
</organism>
<comment type="caution">
    <text evidence="4">The sequence shown here is derived from an EMBL/GenBank/DDBJ whole genome shotgun (WGS) entry which is preliminary data.</text>
</comment>
<feature type="non-terminal residue" evidence="4">
    <location>
        <position position="183"/>
    </location>
</feature>
<sequence length="183" mass="20772">MPYEDLRHYLRVLEEKGLLCHVKAEVDKDWEISAVCRRTFRTIAQERRPALMFDCIKGYDIPLVVGILGGSREIYATALETDQAGVWDKWARANNPVPPRLVESGPCQEVVHMGEEANLEMLPAPVWTVGQDPGPYHTPPFVISRDPETRVRNVGTYRVQVKGPRKGGMMINPRAGMRQHIQK</sequence>
<evidence type="ECO:0000256" key="1">
    <source>
        <dbReference type="SAM" id="MobiDB-lite"/>
    </source>
</evidence>
<dbReference type="PANTHER" id="PTHR30108">
    <property type="entry name" value="3-OCTAPRENYL-4-HYDROXYBENZOATE CARBOXY-LYASE-RELATED"/>
    <property type="match status" value="1"/>
</dbReference>
<dbReference type="Pfam" id="PF01977">
    <property type="entry name" value="UbiD"/>
    <property type="match status" value="1"/>
</dbReference>
<dbReference type="PANTHER" id="PTHR30108:SF17">
    <property type="entry name" value="FERULIC ACID DECARBOXYLASE 1"/>
    <property type="match status" value="1"/>
</dbReference>
<name>A0A7V8NVA0_9BACT</name>
<dbReference type="GO" id="GO:0008694">
    <property type="term" value="F:4-hydroxy-3-polyprenylbenzoate decarboxylase activity"/>
    <property type="evidence" value="ECO:0007669"/>
    <property type="project" value="TreeGrafter"/>
</dbReference>
<dbReference type="EMBL" id="JACDQQ010002331">
    <property type="protein sequence ID" value="MBA0088087.1"/>
    <property type="molecule type" value="Genomic_DNA"/>
</dbReference>
<dbReference type="AlphaFoldDB" id="A0A7V8NVA0"/>
<dbReference type="Pfam" id="PF20695">
    <property type="entry name" value="UbiD_N"/>
    <property type="match status" value="1"/>
</dbReference>
<dbReference type="InterPro" id="IPR048304">
    <property type="entry name" value="UbiD_Rift_dom"/>
</dbReference>
<gene>
    <name evidence="4" type="ORF">HRJ53_24140</name>
</gene>
<accession>A0A7V8NVA0</accession>